<evidence type="ECO:0000256" key="1">
    <source>
        <dbReference type="ARBA" id="ARBA00022490"/>
    </source>
</evidence>
<dbReference type="InterPro" id="IPR009718">
    <property type="entry name" value="Rex_DNA-bd_C_dom"/>
</dbReference>
<evidence type="ECO:0000256" key="7">
    <source>
        <dbReference type="HAMAP-Rule" id="MF_01131"/>
    </source>
</evidence>
<dbReference type="EMBL" id="JAHBAY010000001">
    <property type="protein sequence ID" value="MBT0767742.1"/>
    <property type="molecule type" value="Genomic_DNA"/>
</dbReference>
<organism evidence="10 11">
    <name type="scientific">Kineosporia corallincola</name>
    <dbReference type="NCBI Taxonomy" id="2835133"/>
    <lineage>
        <taxon>Bacteria</taxon>
        <taxon>Bacillati</taxon>
        <taxon>Actinomycetota</taxon>
        <taxon>Actinomycetes</taxon>
        <taxon>Kineosporiales</taxon>
        <taxon>Kineosporiaceae</taxon>
        <taxon>Kineosporia</taxon>
    </lineage>
</organism>
<evidence type="ECO:0000256" key="8">
    <source>
        <dbReference type="SAM" id="MobiDB-lite"/>
    </source>
</evidence>
<dbReference type="InterPro" id="IPR022876">
    <property type="entry name" value="Tscrpt_rep_Rex"/>
</dbReference>
<accession>A0ABS5T9J3</accession>
<dbReference type="NCBIfam" id="NF003989">
    <property type="entry name" value="PRK05472.1-3"/>
    <property type="match status" value="1"/>
</dbReference>
<evidence type="ECO:0000256" key="6">
    <source>
        <dbReference type="ARBA" id="ARBA00023163"/>
    </source>
</evidence>
<dbReference type="Pfam" id="PF06971">
    <property type="entry name" value="Put_DNA-bind_N"/>
    <property type="match status" value="1"/>
</dbReference>
<dbReference type="NCBIfam" id="NF003993">
    <property type="entry name" value="PRK05472.2-2"/>
    <property type="match status" value="1"/>
</dbReference>
<dbReference type="InterPro" id="IPR036291">
    <property type="entry name" value="NAD(P)-bd_dom_sf"/>
</dbReference>
<keyword evidence="11" id="KW-1185">Reference proteome</keyword>
<dbReference type="NCBIfam" id="NF003992">
    <property type="entry name" value="PRK05472.2-1"/>
    <property type="match status" value="1"/>
</dbReference>
<dbReference type="SMART" id="SM00881">
    <property type="entry name" value="CoA_binding"/>
    <property type="match status" value="1"/>
</dbReference>
<feature type="region of interest" description="Disordered" evidence="8">
    <location>
        <begin position="28"/>
        <end position="48"/>
    </location>
</feature>
<dbReference type="PANTHER" id="PTHR35786">
    <property type="entry name" value="REDOX-SENSING TRANSCRIPTIONAL REPRESSOR REX"/>
    <property type="match status" value="1"/>
</dbReference>
<dbReference type="InterPro" id="IPR036390">
    <property type="entry name" value="WH_DNA-bd_sf"/>
</dbReference>
<feature type="DNA-binding region" description="H-T-H motif" evidence="7">
    <location>
        <begin position="75"/>
        <end position="114"/>
    </location>
</feature>
<keyword evidence="2 7" id="KW-0678">Repressor</keyword>
<evidence type="ECO:0000313" key="10">
    <source>
        <dbReference type="EMBL" id="MBT0767742.1"/>
    </source>
</evidence>
<feature type="domain" description="CoA-binding" evidence="9">
    <location>
        <begin position="138"/>
        <end position="239"/>
    </location>
</feature>
<dbReference type="Proteomes" id="UP001197247">
    <property type="component" value="Unassembled WGS sequence"/>
</dbReference>
<comment type="subcellular location">
    <subcellularLocation>
        <location evidence="7">Cytoplasm</location>
    </subcellularLocation>
</comment>
<dbReference type="InterPro" id="IPR003781">
    <property type="entry name" value="CoA-bd"/>
</dbReference>
<dbReference type="InterPro" id="IPR058236">
    <property type="entry name" value="Rex_actinobacterial-type"/>
</dbReference>
<dbReference type="HAMAP" id="MF_01131">
    <property type="entry name" value="Rex"/>
    <property type="match status" value="1"/>
</dbReference>
<dbReference type="SUPFAM" id="SSF46785">
    <property type="entry name" value="Winged helix' DNA-binding domain"/>
    <property type="match status" value="1"/>
</dbReference>
<proteinExistence type="inferred from homology"/>
<keyword evidence="5 7" id="KW-0238">DNA-binding</keyword>
<keyword evidence="1 7" id="KW-0963">Cytoplasm</keyword>
<comment type="function">
    <text evidence="7">Modulates transcription in response to changes in cellular NADH/NAD(+) redox state.</text>
</comment>
<dbReference type="NCBIfam" id="NF003996">
    <property type="entry name" value="PRK05472.2-5"/>
    <property type="match status" value="1"/>
</dbReference>
<dbReference type="Gene3D" id="1.10.10.10">
    <property type="entry name" value="Winged helix-like DNA-binding domain superfamily/Winged helix DNA-binding domain"/>
    <property type="match status" value="1"/>
</dbReference>
<keyword evidence="3 7" id="KW-0805">Transcription regulation</keyword>
<dbReference type="SUPFAM" id="SSF51735">
    <property type="entry name" value="NAD(P)-binding Rossmann-fold domains"/>
    <property type="match status" value="1"/>
</dbReference>
<gene>
    <name evidence="7" type="primary">rex</name>
    <name evidence="10" type="ORF">KIH74_02325</name>
</gene>
<evidence type="ECO:0000256" key="2">
    <source>
        <dbReference type="ARBA" id="ARBA00022491"/>
    </source>
</evidence>
<feature type="binding site" evidence="7">
    <location>
        <begin position="149"/>
        <end position="154"/>
    </location>
    <ligand>
        <name>NAD(+)</name>
        <dbReference type="ChEBI" id="CHEBI:57540"/>
    </ligand>
</feature>
<feature type="region of interest" description="Disordered" evidence="8">
    <location>
        <begin position="271"/>
        <end position="306"/>
    </location>
</feature>
<evidence type="ECO:0000259" key="9">
    <source>
        <dbReference type="SMART" id="SM00881"/>
    </source>
</evidence>
<dbReference type="InterPro" id="IPR036388">
    <property type="entry name" value="WH-like_DNA-bd_sf"/>
</dbReference>
<evidence type="ECO:0000256" key="5">
    <source>
        <dbReference type="ARBA" id="ARBA00023125"/>
    </source>
</evidence>
<protein>
    <recommendedName>
        <fullName evidence="7">Redox-sensing transcriptional repressor Rex</fullName>
    </recommendedName>
</protein>
<evidence type="ECO:0000256" key="4">
    <source>
        <dbReference type="ARBA" id="ARBA00023027"/>
    </source>
</evidence>
<comment type="similarity">
    <text evidence="7">Belongs to the transcriptional regulatory Rex family.</text>
</comment>
<name>A0ABS5T9J3_9ACTN</name>
<keyword evidence="4 7" id="KW-0520">NAD</keyword>
<reference evidence="10 11" key="1">
    <citation type="submission" date="2021-05" db="EMBL/GenBank/DDBJ databases">
        <title>Kineosporia and Streptomyces sp. nov. two new marine actinobacteria isolated from Coral.</title>
        <authorList>
            <person name="Buangrab K."/>
            <person name="Sutthacheep M."/>
            <person name="Yeemin T."/>
            <person name="Harunari E."/>
            <person name="Igarashi Y."/>
            <person name="Kanchanasin P."/>
            <person name="Tanasupawat S."/>
            <person name="Phongsopitanun W."/>
        </authorList>
    </citation>
    <scope>NUCLEOTIDE SEQUENCE [LARGE SCALE GENOMIC DNA]</scope>
    <source>
        <strain evidence="10 11">J2-2</strain>
    </source>
</reference>
<sequence>MSARLCACVHKRLGWVTNHRHDCAGHKAPVVPHQGYQSHRRSRPTVTRPRPARLVRSGRATRDGIPEATVSRLPFYLQALTALAERGVATVSSEELASAAGVGSAKLRKDFSHLGSYGTRGVGYEVQYLIYQISRELGLTQDWKVVIVGIGNLGHALANYGGFTSRGFTVAALVDADARVVGETVAGLTVSPLESLDQMVSSLGIQIGVVATPGPAAQEICDRLVAAGVTGVLNFAPCVLTVPDGVMVRRVDLATELQILAFHEQRRAASRLTSEMPTEPQDLSGALGALAEPGTAMRKPRAEAAG</sequence>
<comment type="subunit">
    <text evidence="7">Homodimer.</text>
</comment>
<dbReference type="Gene3D" id="3.40.50.720">
    <property type="entry name" value="NAD(P)-binding Rossmann-like Domain"/>
    <property type="match status" value="1"/>
</dbReference>
<dbReference type="PANTHER" id="PTHR35786:SF1">
    <property type="entry name" value="REDOX-SENSING TRANSCRIPTIONAL REPRESSOR REX 1"/>
    <property type="match status" value="1"/>
</dbReference>
<dbReference type="Pfam" id="PF02629">
    <property type="entry name" value="CoA_binding"/>
    <property type="match status" value="1"/>
</dbReference>
<evidence type="ECO:0000256" key="3">
    <source>
        <dbReference type="ARBA" id="ARBA00023015"/>
    </source>
</evidence>
<evidence type="ECO:0000313" key="11">
    <source>
        <dbReference type="Proteomes" id="UP001197247"/>
    </source>
</evidence>
<dbReference type="NCBIfam" id="NF003995">
    <property type="entry name" value="PRK05472.2-4"/>
    <property type="match status" value="1"/>
</dbReference>
<dbReference type="NCBIfam" id="NF003994">
    <property type="entry name" value="PRK05472.2-3"/>
    <property type="match status" value="1"/>
</dbReference>
<comment type="caution">
    <text evidence="10">The sequence shown here is derived from an EMBL/GenBank/DDBJ whole genome shotgun (WGS) entry which is preliminary data.</text>
</comment>
<keyword evidence="6 7" id="KW-0804">Transcription</keyword>